<gene>
    <name evidence="1" type="ORF">RFN29_30510</name>
</gene>
<name>A0ABU4Z9D1_9HYPH</name>
<accession>A0ABU4Z9D1</accession>
<dbReference type="Pfam" id="PF05135">
    <property type="entry name" value="Phage_connect_1"/>
    <property type="match status" value="1"/>
</dbReference>
<dbReference type="NCBIfam" id="TIGR02215">
    <property type="entry name" value="phage_chp_gp8"/>
    <property type="match status" value="1"/>
</dbReference>
<dbReference type="CDD" id="cd08054">
    <property type="entry name" value="gp6"/>
    <property type="match status" value="1"/>
</dbReference>
<organism evidence="1 2">
    <name type="scientific">Mesorhizobium captivum</name>
    <dbReference type="NCBI Taxonomy" id="3072319"/>
    <lineage>
        <taxon>Bacteria</taxon>
        <taxon>Pseudomonadati</taxon>
        <taxon>Pseudomonadota</taxon>
        <taxon>Alphaproteobacteria</taxon>
        <taxon>Hyphomicrobiales</taxon>
        <taxon>Phyllobacteriaceae</taxon>
        <taxon>Mesorhizobium</taxon>
    </lineage>
</organism>
<dbReference type="EMBL" id="JAVIJC010000046">
    <property type="protein sequence ID" value="MDX8495880.1"/>
    <property type="molecule type" value="Genomic_DNA"/>
</dbReference>
<proteinExistence type="predicted"/>
<protein>
    <recommendedName>
        <fullName evidence="3">Phage gp6-like head-tail connector protein</fullName>
    </recommendedName>
</protein>
<evidence type="ECO:0000313" key="2">
    <source>
        <dbReference type="Proteomes" id="UP001271249"/>
    </source>
</evidence>
<keyword evidence="2" id="KW-1185">Reference proteome</keyword>
<reference evidence="1 2" key="1">
    <citation type="submission" date="2023-08" db="EMBL/GenBank/DDBJ databases">
        <title>Implementing the SeqCode for naming new Mesorhizobium species isolated from Vachellia karroo root nodules.</title>
        <authorList>
            <person name="Van Lill M."/>
        </authorList>
    </citation>
    <scope>NUCLEOTIDE SEQUENCE [LARGE SCALE GENOMIC DNA]</scope>
    <source>
        <strain evidence="1 2">VK22B</strain>
    </source>
</reference>
<dbReference type="Gene3D" id="1.10.3230.30">
    <property type="entry name" value="Phage gp6-like head-tail connector protein"/>
    <property type="match status" value="1"/>
</dbReference>
<dbReference type="InterPro" id="IPR011738">
    <property type="entry name" value="Phage_CHP"/>
</dbReference>
<sequence>MWLPAKVTTPATAEPVTIEEAKRQVRAVDFGDDDDTLADLIATARNHVEKYCGVYLATQTVSAQADSWCDLAHLPVRPAQTIVSLAYVDTDGNAQTLADTIYELRGDAVVLKYGQMWPPMQHKSLITLTVVVGFTTIESAVKHAILVRLADLYETRESSDDSKWTSFDSLLSNHRYY</sequence>
<evidence type="ECO:0000313" key="1">
    <source>
        <dbReference type="EMBL" id="MDX8495880.1"/>
    </source>
</evidence>
<dbReference type="InterPro" id="IPR021146">
    <property type="entry name" value="Phage_gp6-like_head-tail"/>
</dbReference>
<dbReference type="Proteomes" id="UP001271249">
    <property type="component" value="Unassembled WGS sequence"/>
</dbReference>
<dbReference type="RefSeq" id="WP_320229587.1">
    <property type="nucleotide sequence ID" value="NZ_JAVIJC010000046.1"/>
</dbReference>
<comment type="caution">
    <text evidence="1">The sequence shown here is derived from an EMBL/GenBank/DDBJ whole genome shotgun (WGS) entry which is preliminary data.</text>
</comment>
<evidence type="ECO:0008006" key="3">
    <source>
        <dbReference type="Google" id="ProtNLM"/>
    </source>
</evidence>